<organism evidence="1 2">
    <name type="scientific">Dreissena polymorpha</name>
    <name type="common">Zebra mussel</name>
    <name type="synonym">Mytilus polymorpha</name>
    <dbReference type="NCBI Taxonomy" id="45954"/>
    <lineage>
        <taxon>Eukaryota</taxon>
        <taxon>Metazoa</taxon>
        <taxon>Spiralia</taxon>
        <taxon>Lophotrochozoa</taxon>
        <taxon>Mollusca</taxon>
        <taxon>Bivalvia</taxon>
        <taxon>Autobranchia</taxon>
        <taxon>Heteroconchia</taxon>
        <taxon>Euheterodonta</taxon>
        <taxon>Imparidentia</taxon>
        <taxon>Neoheterodontei</taxon>
        <taxon>Myida</taxon>
        <taxon>Dreissenoidea</taxon>
        <taxon>Dreissenidae</taxon>
        <taxon>Dreissena</taxon>
    </lineage>
</organism>
<reference evidence="1" key="2">
    <citation type="submission" date="2020-11" db="EMBL/GenBank/DDBJ databases">
        <authorList>
            <person name="McCartney M.A."/>
            <person name="Auch B."/>
            <person name="Kono T."/>
            <person name="Mallez S."/>
            <person name="Becker A."/>
            <person name="Gohl D.M."/>
            <person name="Silverstein K.A.T."/>
            <person name="Koren S."/>
            <person name="Bechman K.B."/>
            <person name="Herman A."/>
            <person name="Abrahante J.E."/>
            <person name="Garbe J."/>
        </authorList>
    </citation>
    <scope>NUCLEOTIDE SEQUENCE</scope>
    <source>
        <strain evidence="1">Duluth1</strain>
        <tissue evidence="1">Whole animal</tissue>
    </source>
</reference>
<evidence type="ECO:0000313" key="2">
    <source>
        <dbReference type="Proteomes" id="UP000828390"/>
    </source>
</evidence>
<dbReference type="EMBL" id="JAIWYP010000005">
    <property type="protein sequence ID" value="KAH3821306.1"/>
    <property type="molecule type" value="Genomic_DNA"/>
</dbReference>
<reference evidence="1" key="1">
    <citation type="journal article" date="2019" name="bioRxiv">
        <title>The Genome of the Zebra Mussel, Dreissena polymorpha: A Resource for Invasive Species Research.</title>
        <authorList>
            <person name="McCartney M.A."/>
            <person name="Auch B."/>
            <person name="Kono T."/>
            <person name="Mallez S."/>
            <person name="Zhang Y."/>
            <person name="Obille A."/>
            <person name="Becker A."/>
            <person name="Abrahante J.E."/>
            <person name="Garbe J."/>
            <person name="Badalamenti J.P."/>
            <person name="Herman A."/>
            <person name="Mangelson H."/>
            <person name="Liachko I."/>
            <person name="Sullivan S."/>
            <person name="Sone E.D."/>
            <person name="Koren S."/>
            <person name="Silverstein K.A.T."/>
            <person name="Beckman K.B."/>
            <person name="Gohl D.M."/>
        </authorList>
    </citation>
    <scope>NUCLEOTIDE SEQUENCE</scope>
    <source>
        <strain evidence="1">Duluth1</strain>
        <tissue evidence="1">Whole animal</tissue>
    </source>
</reference>
<dbReference type="Proteomes" id="UP000828390">
    <property type="component" value="Unassembled WGS sequence"/>
</dbReference>
<evidence type="ECO:0000313" key="1">
    <source>
        <dbReference type="EMBL" id="KAH3821306.1"/>
    </source>
</evidence>
<proteinExistence type="predicted"/>
<name>A0A9D4GTR8_DREPO</name>
<accession>A0A9D4GTR8</accession>
<keyword evidence="2" id="KW-1185">Reference proteome</keyword>
<comment type="caution">
    <text evidence="1">The sequence shown here is derived from an EMBL/GenBank/DDBJ whole genome shotgun (WGS) entry which is preliminary data.</text>
</comment>
<dbReference type="AlphaFoldDB" id="A0A9D4GTR8"/>
<gene>
    <name evidence="1" type="ORF">DPMN_123069</name>
</gene>
<protein>
    <submittedName>
        <fullName evidence="1">Uncharacterized protein</fullName>
    </submittedName>
</protein>
<sequence length="75" mass="8735">MSPKTALHLLHRAQDQRICPKQGYNTCWPTRAPTCNRLRRKLGWFGPVTRLDSLCKTVLRCMIEGGRRRGSQKKR</sequence>